<dbReference type="InterPro" id="IPR008271">
    <property type="entry name" value="Ser/Thr_kinase_AS"/>
</dbReference>
<keyword evidence="2 13" id="KW-0723">Serine/threonine-protein kinase</keyword>
<proteinExistence type="inferred from homology"/>
<name>A0ABR2PYI8_9ROSI</name>
<comment type="similarity">
    <text evidence="13">Belongs to the protein kinase superfamily.</text>
</comment>
<evidence type="ECO:0000256" key="8">
    <source>
        <dbReference type="ARBA" id="ARBA00022840"/>
    </source>
</evidence>
<dbReference type="Pfam" id="PF00069">
    <property type="entry name" value="Pkinase"/>
    <property type="match status" value="1"/>
</dbReference>
<keyword evidence="7" id="KW-0418">Kinase</keyword>
<evidence type="ECO:0000256" key="6">
    <source>
        <dbReference type="ARBA" id="ARBA00022741"/>
    </source>
</evidence>
<feature type="transmembrane region" description="Helical" evidence="15">
    <location>
        <begin position="237"/>
        <end position="258"/>
    </location>
</feature>
<dbReference type="Proteomes" id="UP001396334">
    <property type="component" value="Unassembled WGS sequence"/>
</dbReference>
<feature type="signal peptide" evidence="16">
    <location>
        <begin position="1"/>
        <end position="22"/>
    </location>
</feature>
<feature type="region of interest" description="Disordered" evidence="14">
    <location>
        <begin position="440"/>
        <end position="463"/>
    </location>
</feature>
<feature type="domain" description="Protein kinase" evidence="17">
    <location>
        <begin position="235"/>
        <end position="463"/>
    </location>
</feature>
<gene>
    <name evidence="18" type="ORF">V6N11_033586</name>
</gene>
<dbReference type="SMART" id="SM00220">
    <property type="entry name" value="S_TKc"/>
    <property type="match status" value="1"/>
</dbReference>
<dbReference type="SUPFAM" id="SSF56112">
    <property type="entry name" value="Protein kinase-like (PK-like)"/>
    <property type="match status" value="1"/>
</dbReference>
<sequence length="463" mass="51434">MAPNIPFFVFVVLSQLLLLNSADDDGNRRRGDCLSFPCGELVLAAGVQVQLEHGGRWYEVDKISQGDTLTIYDEILATQLNQRDCQSLNNLSLPNLPYVSFEIVPNLTLCKCETSSNISLPNETELRHTPCDNYAIYYHRPKPPPNDDMNQDDRLSSLCPCPTIQLPLSEPPSDNGNVFDLLTPNVSVEVYISGLCSTCYRRGGICLARNQNFYCGKGMTKSGEKLALGMNKSGVKLALGLIVGAISLLISCSIALYFRRRIWCISMFRKSDTDLETFIRNNGTSSPKRYSYLDIKKMTDSFKEKLGKGGFGSVYKGKAPDGHFVAVKVLNTTKGDGQDFVNEDRRHLTSGELFNAAIGTARGLEYLHSGCNTRILHFDIKPHNILLDENFLPKIADFGLAKLCTTKESIVSMLEARGTIGYIAPEVFCRNVGGVSHKSDVYNDDSGDGRRKKEHRCRSRPNQ</sequence>
<dbReference type="PROSITE" id="PS00108">
    <property type="entry name" value="PROTEIN_KINASE_ST"/>
    <property type="match status" value="1"/>
</dbReference>
<evidence type="ECO:0000256" key="1">
    <source>
        <dbReference type="ARBA" id="ARBA00004479"/>
    </source>
</evidence>
<keyword evidence="19" id="KW-1185">Reference proteome</keyword>
<feature type="compositionally biased region" description="Basic and acidic residues" evidence="14">
    <location>
        <begin position="440"/>
        <end position="451"/>
    </location>
</feature>
<evidence type="ECO:0000256" key="16">
    <source>
        <dbReference type="SAM" id="SignalP"/>
    </source>
</evidence>
<evidence type="ECO:0000259" key="17">
    <source>
        <dbReference type="PROSITE" id="PS50011"/>
    </source>
</evidence>
<accession>A0ABR2PYI8</accession>
<keyword evidence="6 12" id="KW-0547">Nucleotide-binding</keyword>
<keyword evidence="11" id="KW-0325">Glycoprotein</keyword>
<dbReference type="Gene3D" id="3.30.200.20">
    <property type="entry name" value="Phosphorylase Kinase, domain 1"/>
    <property type="match status" value="1"/>
</dbReference>
<evidence type="ECO:0000256" key="5">
    <source>
        <dbReference type="ARBA" id="ARBA00022729"/>
    </source>
</evidence>
<evidence type="ECO:0000256" key="3">
    <source>
        <dbReference type="ARBA" id="ARBA00022679"/>
    </source>
</evidence>
<feature type="compositionally biased region" description="Basic residues" evidence="14">
    <location>
        <begin position="452"/>
        <end position="463"/>
    </location>
</feature>
<comment type="subcellular location">
    <subcellularLocation>
        <location evidence="1">Membrane</location>
        <topology evidence="1">Single-pass type I membrane protein</topology>
    </subcellularLocation>
</comment>
<keyword evidence="5 16" id="KW-0732">Signal</keyword>
<evidence type="ECO:0000256" key="7">
    <source>
        <dbReference type="ARBA" id="ARBA00022777"/>
    </source>
</evidence>
<feature type="binding site" evidence="12">
    <location>
        <position position="328"/>
    </location>
    <ligand>
        <name>ATP</name>
        <dbReference type="ChEBI" id="CHEBI:30616"/>
    </ligand>
</feature>
<evidence type="ECO:0000256" key="12">
    <source>
        <dbReference type="PROSITE-ProRule" id="PRU10141"/>
    </source>
</evidence>
<dbReference type="PROSITE" id="PS50011">
    <property type="entry name" value="PROTEIN_KINASE_DOM"/>
    <property type="match status" value="1"/>
</dbReference>
<keyword evidence="4 15" id="KW-0812">Transmembrane</keyword>
<feature type="chain" id="PRO_5045482663" description="Protein kinase domain-containing protein" evidence="16">
    <location>
        <begin position="23"/>
        <end position="463"/>
    </location>
</feature>
<evidence type="ECO:0000313" key="19">
    <source>
        <dbReference type="Proteomes" id="UP001396334"/>
    </source>
</evidence>
<dbReference type="PANTHER" id="PTHR27009">
    <property type="entry name" value="RUST RESISTANCE KINASE LR10-RELATED"/>
    <property type="match status" value="1"/>
</dbReference>
<reference evidence="18 19" key="1">
    <citation type="journal article" date="2024" name="G3 (Bethesda)">
        <title>Genome assembly of Hibiscus sabdariffa L. provides insights into metabolisms of medicinal natural products.</title>
        <authorList>
            <person name="Kim T."/>
        </authorList>
    </citation>
    <scope>NUCLEOTIDE SEQUENCE [LARGE SCALE GENOMIC DNA]</scope>
    <source>
        <strain evidence="18">TK-2024</strain>
        <tissue evidence="18">Old leaves</tissue>
    </source>
</reference>
<organism evidence="18 19">
    <name type="scientific">Hibiscus sabdariffa</name>
    <name type="common">roselle</name>
    <dbReference type="NCBI Taxonomy" id="183260"/>
    <lineage>
        <taxon>Eukaryota</taxon>
        <taxon>Viridiplantae</taxon>
        <taxon>Streptophyta</taxon>
        <taxon>Embryophyta</taxon>
        <taxon>Tracheophyta</taxon>
        <taxon>Spermatophyta</taxon>
        <taxon>Magnoliopsida</taxon>
        <taxon>eudicotyledons</taxon>
        <taxon>Gunneridae</taxon>
        <taxon>Pentapetalae</taxon>
        <taxon>rosids</taxon>
        <taxon>malvids</taxon>
        <taxon>Malvales</taxon>
        <taxon>Malvaceae</taxon>
        <taxon>Malvoideae</taxon>
        <taxon>Hibiscus</taxon>
    </lineage>
</organism>
<dbReference type="EMBL" id="JBBPBN010000049">
    <property type="protein sequence ID" value="KAK8993491.1"/>
    <property type="molecule type" value="Genomic_DNA"/>
</dbReference>
<dbReference type="PROSITE" id="PS00107">
    <property type="entry name" value="PROTEIN_KINASE_ATP"/>
    <property type="match status" value="1"/>
</dbReference>
<keyword evidence="9 15" id="KW-1133">Transmembrane helix</keyword>
<keyword evidence="8 12" id="KW-0067">ATP-binding</keyword>
<protein>
    <recommendedName>
        <fullName evidence="17">Protein kinase domain-containing protein</fullName>
    </recommendedName>
</protein>
<dbReference type="InterPro" id="IPR017441">
    <property type="entry name" value="Protein_kinase_ATP_BS"/>
</dbReference>
<evidence type="ECO:0000256" key="9">
    <source>
        <dbReference type="ARBA" id="ARBA00022989"/>
    </source>
</evidence>
<keyword evidence="3" id="KW-0808">Transferase</keyword>
<evidence type="ECO:0000256" key="15">
    <source>
        <dbReference type="SAM" id="Phobius"/>
    </source>
</evidence>
<evidence type="ECO:0000256" key="13">
    <source>
        <dbReference type="RuleBase" id="RU000304"/>
    </source>
</evidence>
<evidence type="ECO:0000256" key="11">
    <source>
        <dbReference type="ARBA" id="ARBA00023180"/>
    </source>
</evidence>
<dbReference type="Gene3D" id="1.10.510.10">
    <property type="entry name" value="Transferase(Phosphotransferase) domain 1"/>
    <property type="match status" value="1"/>
</dbReference>
<dbReference type="InterPro" id="IPR011009">
    <property type="entry name" value="Kinase-like_dom_sf"/>
</dbReference>
<evidence type="ECO:0000313" key="18">
    <source>
        <dbReference type="EMBL" id="KAK8993491.1"/>
    </source>
</evidence>
<evidence type="ECO:0000256" key="4">
    <source>
        <dbReference type="ARBA" id="ARBA00022692"/>
    </source>
</evidence>
<comment type="caution">
    <text evidence="18">The sequence shown here is derived from an EMBL/GenBank/DDBJ whole genome shotgun (WGS) entry which is preliminary data.</text>
</comment>
<evidence type="ECO:0000256" key="14">
    <source>
        <dbReference type="SAM" id="MobiDB-lite"/>
    </source>
</evidence>
<evidence type="ECO:0000256" key="2">
    <source>
        <dbReference type="ARBA" id="ARBA00022527"/>
    </source>
</evidence>
<evidence type="ECO:0000256" key="10">
    <source>
        <dbReference type="ARBA" id="ARBA00023136"/>
    </source>
</evidence>
<dbReference type="InterPro" id="IPR000719">
    <property type="entry name" value="Prot_kinase_dom"/>
</dbReference>
<dbReference type="InterPro" id="IPR045874">
    <property type="entry name" value="LRK10/LRL21-25-like"/>
</dbReference>
<keyword evidence="10 15" id="KW-0472">Membrane</keyword>